<evidence type="ECO:0000256" key="4">
    <source>
        <dbReference type="ARBA" id="ARBA00022763"/>
    </source>
</evidence>
<evidence type="ECO:0000256" key="3">
    <source>
        <dbReference type="ARBA" id="ARBA00022723"/>
    </source>
</evidence>
<dbReference type="EMBL" id="CP014639">
    <property type="protein sequence ID" value="ANH78634.1"/>
    <property type="molecule type" value="Genomic_DNA"/>
</dbReference>
<dbReference type="InterPro" id="IPR000445">
    <property type="entry name" value="HhH_motif"/>
</dbReference>
<evidence type="ECO:0000256" key="8">
    <source>
        <dbReference type="ARBA" id="ARBA00023204"/>
    </source>
</evidence>
<keyword evidence="6" id="KW-0408">Iron</keyword>
<keyword evidence="13" id="KW-1185">Reference proteome</keyword>
<evidence type="ECO:0000256" key="9">
    <source>
        <dbReference type="ARBA" id="ARBA00023295"/>
    </source>
</evidence>
<evidence type="ECO:0000256" key="2">
    <source>
        <dbReference type="ARBA" id="ARBA00022485"/>
    </source>
</evidence>
<dbReference type="SUPFAM" id="SSF48150">
    <property type="entry name" value="DNA-glycosylase"/>
    <property type="match status" value="1"/>
</dbReference>
<evidence type="ECO:0000256" key="7">
    <source>
        <dbReference type="ARBA" id="ARBA00023014"/>
    </source>
</evidence>
<keyword evidence="12" id="KW-0255">Endonuclease</keyword>
<keyword evidence="10" id="KW-0238">DNA-binding</keyword>
<dbReference type="Gene3D" id="1.10.340.30">
    <property type="entry name" value="Hypothetical protein, domain 2"/>
    <property type="match status" value="1"/>
</dbReference>
<comment type="catalytic activity">
    <reaction evidence="10">
        <text>2'-deoxyribonucleotide-(2'-deoxyribose 5'-phosphate)-2'-deoxyribonucleotide-DNA = a 3'-end 2'-deoxyribonucleotide-(2,3-dehydro-2,3-deoxyribose 5'-phosphate)-DNA + a 5'-end 5'-phospho-2'-deoxyribonucleoside-DNA + H(+)</text>
        <dbReference type="Rhea" id="RHEA:66592"/>
        <dbReference type="Rhea" id="RHEA-COMP:13180"/>
        <dbReference type="Rhea" id="RHEA-COMP:16897"/>
        <dbReference type="Rhea" id="RHEA-COMP:17067"/>
        <dbReference type="ChEBI" id="CHEBI:15378"/>
        <dbReference type="ChEBI" id="CHEBI:136412"/>
        <dbReference type="ChEBI" id="CHEBI:157695"/>
        <dbReference type="ChEBI" id="CHEBI:167181"/>
        <dbReference type="EC" id="4.2.99.18"/>
    </reaction>
</comment>
<evidence type="ECO:0000256" key="5">
    <source>
        <dbReference type="ARBA" id="ARBA00022801"/>
    </source>
</evidence>
<dbReference type="KEGG" id="csaz:Cs308_0463"/>
<gene>
    <name evidence="10" type="primary">nth</name>
    <name evidence="12" type="ORF">Cs308_0463</name>
</gene>
<dbReference type="Pfam" id="PF00730">
    <property type="entry name" value="HhH-GPD"/>
    <property type="match status" value="1"/>
</dbReference>
<keyword evidence="10" id="KW-0456">Lyase</keyword>
<dbReference type="AlphaFoldDB" id="A0A1A9HX68"/>
<dbReference type="GO" id="GO:0003677">
    <property type="term" value="F:DNA binding"/>
    <property type="evidence" value="ECO:0007669"/>
    <property type="project" value="UniProtKB-UniRule"/>
</dbReference>
<protein>
    <recommendedName>
        <fullName evidence="10">Endonuclease III</fullName>
        <ecNumber evidence="10">4.2.99.18</ecNumber>
    </recommendedName>
    <alternativeName>
        <fullName evidence="10">DNA-(apurinic or apyrimidinic site) lyase</fullName>
    </alternativeName>
</protein>
<organism evidence="12 13">
    <name type="scientific">Candidatus Chlamydia sanziniae</name>
    <dbReference type="NCBI Taxonomy" id="1806891"/>
    <lineage>
        <taxon>Bacteria</taxon>
        <taxon>Pseudomonadati</taxon>
        <taxon>Chlamydiota</taxon>
        <taxon>Chlamydiia</taxon>
        <taxon>Chlamydiales</taxon>
        <taxon>Chlamydiaceae</taxon>
        <taxon>Chlamydia/Chlamydophila group</taxon>
        <taxon>Chlamydia</taxon>
    </lineage>
</organism>
<dbReference type="SMART" id="SM00478">
    <property type="entry name" value="ENDO3c"/>
    <property type="match status" value="1"/>
</dbReference>
<keyword evidence="5 10" id="KW-0378">Hydrolase</keyword>
<reference evidence="12 13" key="1">
    <citation type="submission" date="2016-03" db="EMBL/GenBank/DDBJ databases">
        <title>Culture-independent genomics supports pathogen discovery for uncultivable bacteria within the genus Chlamydia.</title>
        <authorList>
            <person name="Taylor-Brown A."/>
            <person name="Bachmann N.L."/>
            <person name="Borel N."/>
            <person name="Polkinghorne A."/>
        </authorList>
    </citation>
    <scope>NUCLEOTIDE SEQUENCE [LARGE SCALE GENOMIC DNA]</scope>
    <source>
        <strain evidence="12 13">2742-308</strain>
    </source>
</reference>
<dbReference type="Proteomes" id="UP000078162">
    <property type="component" value="Chromosome"/>
</dbReference>
<dbReference type="InterPro" id="IPR023170">
    <property type="entry name" value="HhH_base_excis_C"/>
</dbReference>
<keyword evidence="7" id="KW-0411">Iron-sulfur</keyword>
<dbReference type="CDD" id="cd00056">
    <property type="entry name" value="ENDO3c"/>
    <property type="match status" value="1"/>
</dbReference>
<dbReference type="Pfam" id="PF00633">
    <property type="entry name" value="HHH"/>
    <property type="match status" value="1"/>
</dbReference>
<dbReference type="GO" id="GO:0019104">
    <property type="term" value="F:DNA N-glycosylase activity"/>
    <property type="evidence" value="ECO:0007669"/>
    <property type="project" value="UniProtKB-UniRule"/>
</dbReference>
<keyword evidence="4 10" id="KW-0227">DNA damage</keyword>
<dbReference type="InterPro" id="IPR011257">
    <property type="entry name" value="DNA_glycosylase"/>
</dbReference>
<dbReference type="STRING" id="1806891.Cs308_0463"/>
<evidence type="ECO:0000313" key="13">
    <source>
        <dbReference type="Proteomes" id="UP000078162"/>
    </source>
</evidence>
<dbReference type="PANTHER" id="PTHR10359">
    <property type="entry name" value="A/G-SPECIFIC ADENINE GLYCOSYLASE/ENDONUCLEASE III"/>
    <property type="match status" value="1"/>
</dbReference>
<evidence type="ECO:0000313" key="12">
    <source>
        <dbReference type="EMBL" id="ANH78634.1"/>
    </source>
</evidence>
<dbReference type="InterPro" id="IPR003265">
    <property type="entry name" value="HhH-GPD_domain"/>
</dbReference>
<dbReference type="RefSeq" id="WP_066482078.1">
    <property type="nucleotide sequence ID" value="NZ_CP014639.1"/>
</dbReference>
<evidence type="ECO:0000256" key="1">
    <source>
        <dbReference type="ARBA" id="ARBA00008343"/>
    </source>
</evidence>
<evidence type="ECO:0000259" key="11">
    <source>
        <dbReference type="SMART" id="SM00478"/>
    </source>
</evidence>
<comment type="function">
    <text evidence="10">DNA repair enzyme that has both DNA N-glycosylase activity and AP-lyase activity. The DNA N-glycosylase activity releases various damaged pyrimidines from DNA by cleaving the N-glycosidic bond, leaving an AP (apurinic/apyrimidinic) site. The AP-lyase activity cleaves the phosphodiester bond 3' to the AP site by a beta-elimination, leaving a 3'-terminal unsaturated sugar and a product with a terminal 5'-phosphate.</text>
</comment>
<evidence type="ECO:0000256" key="10">
    <source>
        <dbReference type="HAMAP-Rule" id="MF_00942"/>
    </source>
</evidence>
<feature type="domain" description="HhH-GPD" evidence="11">
    <location>
        <begin position="35"/>
        <end position="182"/>
    </location>
</feature>
<dbReference type="FunFam" id="1.10.340.30:FF:000001">
    <property type="entry name" value="Endonuclease III"/>
    <property type="match status" value="1"/>
</dbReference>
<dbReference type="PANTHER" id="PTHR10359:SF18">
    <property type="entry name" value="ENDONUCLEASE III"/>
    <property type="match status" value="1"/>
</dbReference>
<dbReference type="GO" id="GO:0046872">
    <property type="term" value="F:metal ion binding"/>
    <property type="evidence" value="ECO:0007669"/>
    <property type="project" value="UniProtKB-KW"/>
</dbReference>
<name>A0A1A9HX68_9CHLA</name>
<dbReference type="PATRIC" id="fig|1806891.3.peg.454"/>
<comment type="caution">
    <text evidence="10">Lacks conserved residue(s) required for the propagation of feature annotation.</text>
</comment>
<dbReference type="GO" id="GO:0140078">
    <property type="term" value="F:class I DNA-(apurinic or apyrimidinic site) endonuclease activity"/>
    <property type="evidence" value="ECO:0007669"/>
    <property type="project" value="UniProtKB-EC"/>
</dbReference>
<dbReference type="EC" id="4.2.99.18" evidence="10"/>
<keyword evidence="9 10" id="KW-0326">Glycosidase</keyword>
<dbReference type="Gene3D" id="1.10.1670.10">
    <property type="entry name" value="Helix-hairpin-Helix base-excision DNA repair enzymes (C-terminal)"/>
    <property type="match status" value="1"/>
</dbReference>
<dbReference type="InterPro" id="IPR005759">
    <property type="entry name" value="Nth"/>
</dbReference>
<accession>A0A1A9HX68</accession>
<dbReference type="PIRSF" id="PIRSF001435">
    <property type="entry name" value="Nth"/>
    <property type="match status" value="1"/>
</dbReference>
<keyword evidence="12" id="KW-0540">Nuclease</keyword>
<dbReference type="HAMAP" id="MF_00942">
    <property type="entry name" value="Nth"/>
    <property type="match status" value="1"/>
</dbReference>
<comment type="similarity">
    <text evidence="1 10">Belongs to the Nth/MutY family.</text>
</comment>
<keyword evidence="2" id="KW-0004">4Fe-4S</keyword>
<comment type="cofactor">
    <cofactor evidence="10">
        <name>[4Fe-4S] cluster</name>
        <dbReference type="ChEBI" id="CHEBI:49883"/>
    </cofactor>
    <text evidence="10">Binds 1 [4Fe-4S] cluster.</text>
</comment>
<evidence type="ECO:0000256" key="6">
    <source>
        <dbReference type="ARBA" id="ARBA00023004"/>
    </source>
</evidence>
<keyword evidence="3" id="KW-0479">Metal-binding</keyword>
<sequence>MRNFILTTLNALFPDPQPSLVGWSTSFQLLIAILLSGNSTDKSVNRVIPQLFSAAPDAQAMANLSLKKLYMFIAPCGLGKRKTSYIHELSEILMRDYHGEPPKNMQLLMQLPGVGRKTASVFLGIAYGAPTFPVDTHILRLARRWKISEKKSPSAVEKDLVRFFGDTNTPKLHLQLIHYARKFCPARHHKINDCPLCTFIKQHGCNTPQNPEHILKHC</sequence>
<proteinExistence type="inferred from homology"/>
<dbReference type="GO" id="GO:0051539">
    <property type="term" value="F:4 iron, 4 sulfur cluster binding"/>
    <property type="evidence" value="ECO:0007669"/>
    <property type="project" value="UniProtKB-KW"/>
</dbReference>
<keyword evidence="8 10" id="KW-0234">DNA repair</keyword>
<dbReference type="GO" id="GO:0006285">
    <property type="term" value="P:base-excision repair, AP site formation"/>
    <property type="evidence" value="ECO:0007669"/>
    <property type="project" value="TreeGrafter"/>
</dbReference>
<dbReference type="OrthoDB" id="9800977at2"/>